<protein>
    <submittedName>
        <fullName evidence="2">Uncharacterized protein</fullName>
    </submittedName>
</protein>
<evidence type="ECO:0000256" key="1">
    <source>
        <dbReference type="SAM" id="MobiDB-lite"/>
    </source>
</evidence>
<dbReference type="Proteomes" id="UP000789595">
    <property type="component" value="Unassembled WGS sequence"/>
</dbReference>
<proteinExistence type="predicted"/>
<reference evidence="2" key="1">
    <citation type="submission" date="2021-11" db="EMBL/GenBank/DDBJ databases">
        <authorList>
            <consortium name="Genoscope - CEA"/>
            <person name="William W."/>
        </authorList>
    </citation>
    <scope>NUCLEOTIDE SEQUENCE</scope>
</reference>
<feature type="compositionally biased region" description="Polar residues" evidence="1">
    <location>
        <begin position="238"/>
        <end position="253"/>
    </location>
</feature>
<accession>A0A8J2SPF8</accession>
<dbReference type="EMBL" id="CAKKNE010000003">
    <property type="protein sequence ID" value="CAH0370962.1"/>
    <property type="molecule type" value="Genomic_DNA"/>
</dbReference>
<gene>
    <name evidence="2" type="ORF">PECAL_3P08790</name>
</gene>
<dbReference type="AlphaFoldDB" id="A0A8J2SPF8"/>
<name>A0A8J2SPF8_9STRA</name>
<sequence length="379" mass="43441">MGGEGRRARGEPILMTMTQVRPPFKWGPPLTTALRDLESDGLQQLSNYDGRDHRSFLNPKELAESNMNAPFADSVKRWRSHKVHNADYPGLDVLEAEFKSRGHDASLCSEAPFRASQRGDLLEAPWPMLVSDKMCLYKPDQHIYEEPGFEYTDEAMERRREQVKREKRLGKSIDEEYGGLQSHSVFASEVPRFVDQQHSVESAEFARLTGRATLQAGRPKTPPDGGPRGRARSRLSKRTPSQRPTSSLASTSTRGMYDYWPTTLKLKGWRNAPGRCGRAPEPSMRPYTSLNSDFKRISPCFMPTNIRFPDDLDLLYATMKKTGELKRLDDDTCSTDRWRRQKLREEMAEAEKRELEEVSRTFMTEPPAPARPKRDIRVF</sequence>
<keyword evidence="3" id="KW-1185">Reference proteome</keyword>
<feature type="region of interest" description="Disordered" evidence="1">
    <location>
        <begin position="208"/>
        <end position="253"/>
    </location>
</feature>
<evidence type="ECO:0000313" key="3">
    <source>
        <dbReference type="Proteomes" id="UP000789595"/>
    </source>
</evidence>
<comment type="caution">
    <text evidence="2">The sequence shown here is derived from an EMBL/GenBank/DDBJ whole genome shotgun (WGS) entry which is preliminary data.</text>
</comment>
<evidence type="ECO:0000313" key="2">
    <source>
        <dbReference type="EMBL" id="CAH0370962.1"/>
    </source>
</evidence>
<organism evidence="2 3">
    <name type="scientific">Pelagomonas calceolata</name>
    <dbReference type="NCBI Taxonomy" id="35677"/>
    <lineage>
        <taxon>Eukaryota</taxon>
        <taxon>Sar</taxon>
        <taxon>Stramenopiles</taxon>
        <taxon>Ochrophyta</taxon>
        <taxon>Pelagophyceae</taxon>
        <taxon>Pelagomonadales</taxon>
        <taxon>Pelagomonadaceae</taxon>
        <taxon>Pelagomonas</taxon>
    </lineage>
</organism>
<feature type="region of interest" description="Disordered" evidence="1">
    <location>
        <begin position="355"/>
        <end position="379"/>
    </location>
</feature>